<keyword evidence="4" id="KW-0732">Signal</keyword>
<dbReference type="InterPro" id="IPR001245">
    <property type="entry name" value="Ser-Thr/Tyr_kinase_cat_dom"/>
</dbReference>
<dbReference type="Gene3D" id="3.30.200.20">
    <property type="entry name" value="Phosphorylase Kinase, domain 1"/>
    <property type="match status" value="1"/>
</dbReference>
<organism evidence="11 12">
    <name type="scientific">Ceratopteris richardii</name>
    <name type="common">Triangle waterfern</name>
    <dbReference type="NCBI Taxonomy" id="49495"/>
    <lineage>
        <taxon>Eukaryota</taxon>
        <taxon>Viridiplantae</taxon>
        <taxon>Streptophyta</taxon>
        <taxon>Embryophyta</taxon>
        <taxon>Tracheophyta</taxon>
        <taxon>Polypodiopsida</taxon>
        <taxon>Polypodiidae</taxon>
        <taxon>Polypodiales</taxon>
        <taxon>Pteridineae</taxon>
        <taxon>Pteridaceae</taxon>
        <taxon>Parkerioideae</taxon>
        <taxon>Ceratopteris</taxon>
    </lineage>
</organism>
<dbReference type="EMBL" id="CM035421">
    <property type="protein sequence ID" value="KAH7387422.1"/>
    <property type="molecule type" value="Genomic_DNA"/>
</dbReference>
<dbReference type="OrthoDB" id="676979at2759"/>
<dbReference type="Proteomes" id="UP000825935">
    <property type="component" value="Chromosome 16"/>
</dbReference>
<dbReference type="SUPFAM" id="SSF52058">
    <property type="entry name" value="L domain-like"/>
    <property type="match status" value="1"/>
</dbReference>
<evidence type="ECO:0000256" key="7">
    <source>
        <dbReference type="ARBA" id="ARBA00023136"/>
    </source>
</evidence>
<evidence type="ECO:0000256" key="8">
    <source>
        <dbReference type="ARBA" id="ARBA00023170"/>
    </source>
</evidence>
<dbReference type="InterPro" id="IPR001611">
    <property type="entry name" value="Leu-rich_rpt"/>
</dbReference>
<keyword evidence="5" id="KW-0677">Repeat</keyword>
<evidence type="ECO:0000313" key="12">
    <source>
        <dbReference type="Proteomes" id="UP000825935"/>
    </source>
</evidence>
<dbReference type="InterPro" id="IPR013210">
    <property type="entry name" value="LRR_N_plant-typ"/>
</dbReference>
<dbReference type="FunFam" id="3.30.200.20:FF:000125">
    <property type="entry name" value="Protein STRUBBELIG-RECEPTOR FAMILY 8"/>
    <property type="match status" value="1"/>
</dbReference>
<proteinExistence type="predicted"/>
<dbReference type="PANTHER" id="PTHR48007:SF22">
    <property type="entry name" value="PROTEIN STRUBBELIG-RECEPTOR FAMILY 3-LIKE ISOFORM X1"/>
    <property type="match status" value="1"/>
</dbReference>
<keyword evidence="7 9" id="KW-0472">Membrane</keyword>
<evidence type="ECO:0000256" key="5">
    <source>
        <dbReference type="ARBA" id="ARBA00022737"/>
    </source>
</evidence>
<dbReference type="Gene3D" id="3.80.10.10">
    <property type="entry name" value="Ribonuclease Inhibitor"/>
    <property type="match status" value="2"/>
</dbReference>
<dbReference type="GO" id="GO:0004672">
    <property type="term" value="F:protein kinase activity"/>
    <property type="evidence" value="ECO:0007669"/>
    <property type="project" value="InterPro"/>
</dbReference>
<comment type="caution">
    <text evidence="11">The sequence shown here is derived from an EMBL/GenBank/DDBJ whole genome shotgun (WGS) entry which is preliminary data.</text>
</comment>
<keyword evidence="12" id="KW-1185">Reference proteome</keyword>
<evidence type="ECO:0000256" key="6">
    <source>
        <dbReference type="ARBA" id="ARBA00022989"/>
    </source>
</evidence>
<evidence type="ECO:0000256" key="4">
    <source>
        <dbReference type="ARBA" id="ARBA00022729"/>
    </source>
</evidence>
<sequence length="701" mass="77434">MKYDSVRKLYVGIIYTVWLNAVKGPAQAFTDSRDVYALNQLYISLNSPSLNGWSGNGGDPCSELWEGVACAGPNVTLLNLTAMGLTGGLGLALQNLTTLIVLDLSNNLLSGGLSLELPPHVQEIDLSSNQFTGNVLTDFSELMNLNKLNISNNHLSGALPDMFSSLQSITILDLSKNSLSGPLPSSFAGLASLHTLYLQDNMFTGTINMLAQLPLTDLDVSNNSFTGWIPSELKNLPSSKFIGNSFSIFPAPPPPPPSVPLPSGPQNQVAAVTLHSASPKKSIRSYLTLGKMIGIGAGSLLAMVLAVLVVLFFVSRRKSRDTDDKYDAEQSWHGSLIPPWKAEEIKQSCIRSQDHKEELEELKPVVDSSLKACNVSEFTNLKPPPVPELSKMAKGREFSCRAQSHGSSSFVAQIYRIADLQLATDSFAEENLIHNGIFGKVFKGHLQNGQVIGVKKLDYCLTRLGEDEFLDLVSKISRFRHENILTLIGYCVEHGQYLLAYNFIGNSSLYENLHTDLENKKRLTWSDRVKIALGTARALEYLQEISKPPVILCNLSSFNILLDDDLSPHLSECGFANYLQQEQVSAEHLAYSAPEYTSAGLHMVENDIYSFGVVMLELLTGRRSFDGSRPWRERSLVRWAFPQLCDINALERMLDPSIYATCPKKSMSRFADIITQCLQNDPKFRPSMGEVVQYLEQIQNI</sequence>
<dbReference type="Pfam" id="PF00560">
    <property type="entry name" value="LRR_1"/>
    <property type="match status" value="2"/>
</dbReference>
<dbReference type="InterPro" id="IPR000719">
    <property type="entry name" value="Prot_kinase_dom"/>
</dbReference>
<dbReference type="Gene3D" id="1.10.510.10">
    <property type="entry name" value="Transferase(Phosphotransferase) domain 1"/>
    <property type="match status" value="1"/>
</dbReference>
<evidence type="ECO:0000313" key="11">
    <source>
        <dbReference type="EMBL" id="KAH7387422.1"/>
    </source>
</evidence>
<dbReference type="FunFam" id="3.80.10.10:FF:000062">
    <property type="entry name" value="protein STRUBBELIG-RECEPTOR FAMILY 3"/>
    <property type="match status" value="1"/>
</dbReference>
<comment type="subcellular location">
    <subcellularLocation>
        <location evidence="1">Membrane</location>
    </subcellularLocation>
</comment>
<feature type="transmembrane region" description="Helical" evidence="9">
    <location>
        <begin position="292"/>
        <end position="314"/>
    </location>
</feature>
<dbReference type="PROSITE" id="PS50011">
    <property type="entry name" value="PROTEIN_KINASE_DOM"/>
    <property type="match status" value="1"/>
</dbReference>
<keyword evidence="8" id="KW-0675">Receptor</keyword>
<evidence type="ECO:0000259" key="10">
    <source>
        <dbReference type="PROSITE" id="PS50011"/>
    </source>
</evidence>
<name>A0A8T2SYQ5_CERRI</name>
<feature type="domain" description="Protein kinase" evidence="10">
    <location>
        <begin position="427"/>
        <end position="698"/>
    </location>
</feature>
<gene>
    <name evidence="11" type="ORF">KP509_16G022100</name>
</gene>
<dbReference type="FunFam" id="1.10.510.10:FF:000095">
    <property type="entry name" value="protein STRUBBELIG-RECEPTOR FAMILY 8"/>
    <property type="match status" value="1"/>
</dbReference>
<dbReference type="AlphaFoldDB" id="A0A8T2SYQ5"/>
<reference evidence="11" key="1">
    <citation type="submission" date="2021-08" db="EMBL/GenBank/DDBJ databases">
        <title>WGS assembly of Ceratopteris richardii.</title>
        <authorList>
            <person name="Marchant D.B."/>
            <person name="Chen G."/>
            <person name="Jenkins J."/>
            <person name="Shu S."/>
            <person name="Leebens-Mack J."/>
            <person name="Grimwood J."/>
            <person name="Schmutz J."/>
            <person name="Soltis P."/>
            <person name="Soltis D."/>
            <person name="Chen Z.-H."/>
        </authorList>
    </citation>
    <scope>NUCLEOTIDE SEQUENCE</scope>
    <source>
        <strain evidence="11">Whitten #5841</strain>
        <tissue evidence="11">Leaf</tissue>
    </source>
</reference>
<evidence type="ECO:0000256" key="1">
    <source>
        <dbReference type="ARBA" id="ARBA00004370"/>
    </source>
</evidence>
<dbReference type="PANTHER" id="PTHR48007">
    <property type="entry name" value="LEUCINE-RICH REPEAT RECEPTOR-LIKE PROTEIN KINASE PXC1"/>
    <property type="match status" value="1"/>
</dbReference>
<dbReference type="Pfam" id="PF07714">
    <property type="entry name" value="PK_Tyr_Ser-Thr"/>
    <property type="match status" value="1"/>
</dbReference>
<protein>
    <recommendedName>
        <fullName evidence="10">Protein kinase domain-containing protein</fullName>
    </recommendedName>
</protein>
<keyword evidence="6 9" id="KW-1133">Transmembrane helix</keyword>
<dbReference type="Pfam" id="PF13855">
    <property type="entry name" value="LRR_8"/>
    <property type="match status" value="1"/>
</dbReference>
<dbReference type="GO" id="GO:0005524">
    <property type="term" value="F:ATP binding"/>
    <property type="evidence" value="ECO:0007669"/>
    <property type="project" value="InterPro"/>
</dbReference>
<dbReference type="InterPro" id="IPR011009">
    <property type="entry name" value="Kinase-like_dom_sf"/>
</dbReference>
<evidence type="ECO:0000256" key="3">
    <source>
        <dbReference type="ARBA" id="ARBA00022692"/>
    </source>
</evidence>
<dbReference type="SUPFAM" id="SSF56112">
    <property type="entry name" value="Protein kinase-like (PK-like)"/>
    <property type="match status" value="1"/>
</dbReference>
<accession>A0A8T2SYQ5</accession>
<evidence type="ECO:0000256" key="2">
    <source>
        <dbReference type="ARBA" id="ARBA00022614"/>
    </source>
</evidence>
<dbReference type="InterPro" id="IPR046959">
    <property type="entry name" value="PRK1-6/SRF4-like"/>
</dbReference>
<evidence type="ECO:0000256" key="9">
    <source>
        <dbReference type="SAM" id="Phobius"/>
    </source>
</evidence>
<dbReference type="Pfam" id="PF08263">
    <property type="entry name" value="LRRNT_2"/>
    <property type="match status" value="1"/>
</dbReference>
<dbReference type="InterPro" id="IPR032675">
    <property type="entry name" value="LRR_dom_sf"/>
</dbReference>
<keyword evidence="2" id="KW-0433">Leucine-rich repeat</keyword>
<keyword evidence="3 9" id="KW-0812">Transmembrane</keyword>
<dbReference type="GO" id="GO:0016020">
    <property type="term" value="C:membrane"/>
    <property type="evidence" value="ECO:0007669"/>
    <property type="project" value="UniProtKB-SubCell"/>
</dbReference>